<sequence>MSLQHSSQPLLTYWIKFTVRYSFFAHDNLVHDFTACSMVFNSGGIASASAWLPLLYDTYVFGLTLNRTLPSIRNKEAGHIIRTLFADGLLYYSVICTINLILTVMIIRAQQGVKNIAAQYAYLHHSVCSNFH</sequence>
<dbReference type="AlphaFoldDB" id="A0A9P7DLP6"/>
<dbReference type="RefSeq" id="XP_041162842.1">
    <property type="nucleotide sequence ID" value="XM_041310012.1"/>
</dbReference>
<keyword evidence="1" id="KW-1133">Transmembrane helix</keyword>
<protein>
    <submittedName>
        <fullName evidence="2">Uncharacterized protein</fullName>
    </submittedName>
</protein>
<proteinExistence type="predicted"/>
<accession>A0A9P7DLP6</accession>
<comment type="caution">
    <text evidence="2">The sequence shown here is derived from an EMBL/GenBank/DDBJ whole genome shotgun (WGS) entry which is preliminary data.</text>
</comment>
<dbReference type="Proteomes" id="UP000719766">
    <property type="component" value="Unassembled WGS sequence"/>
</dbReference>
<evidence type="ECO:0000313" key="2">
    <source>
        <dbReference type="EMBL" id="KAG1797889.1"/>
    </source>
</evidence>
<keyword evidence="3" id="KW-1185">Reference proteome</keyword>
<dbReference type="EMBL" id="JABBWE010000015">
    <property type="protein sequence ID" value="KAG1797889.1"/>
    <property type="molecule type" value="Genomic_DNA"/>
</dbReference>
<feature type="transmembrane region" description="Helical" evidence="1">
    <location>
        <begin position="89"/>
        <end position="107"/>
    </location>
</feature>
<name>A0A9P7DLP6_9AGAM</name>
<evidence type="ECO:0000313" key="3">
    <source>
        <dbReference type="Proteomes" id="UP000719766"/>
    </source>
</evidence>
<reference evidence="2" key="1">
    <citation type="journal article" date="2020" name="New Phytol.">
        <title>Comparative genomics reveals dynamic genome evolution in host specialist ectomycorrhizal fungi.</title>
        <authorList>
            <person name="Lofgren L.A."/>
            <person name="Nguyen N.H."/>
            <person name="Vilgalys R."/>
            <person name="Ruytinx J."/>
            <person name="Liao H.L."/>
            <person name="Branco S."/>
            <person name="Kuo A."/>
            <person name="LaButti K."/>
            <person name="Lipzen A."/>
            <person name="Andreopoulos W."/>
            <person name="Pangilinan J."/>
            <person name="Riley R."/>
            <person name="Hundley H."/>
            <person name="Na H."/>
            <person name="Barry K."/>
            <person name="Grigoriev I.V."/>
            <person name="Stajich J.E."/>
            <person name="Kennedy P.G."/>
        </authorList>
    </citation>
    <scope>NUCLEOTIDE SEQUENCE</scope>
    <source>
        <strain evidence="2">S12</strain>
    </source>
</reference>
<dbReference type="GeneID" id="64603776"/>
<gene>
    <name evidence="2" type="ORF">HD556DRAFT_248414</name>
</gene>
<evidence type="ECO:0000256" key="1">
    <source>
        <dbReference type="SAM" id="Phobius"/>
    </source>
</evidence>
<dbReference type="OrthoDB" id="3354157at2759"/>
<organism evidence="2 3">
    <name type="scientific">Suillus plorans</name>
    <dbReference type="NCBI Taxonomy" id="116603"/>
    <lineage>
        <taxon>Eukaryota</taxon>
        <taxon>Fungi</taxon>
        <taxon>Dikarya</taxon>
        <taxon>Basidiomycota</taxon>
        <taxon>Agaricomycotina</taxon>
        <taxon>Agaricomycetes</taxon>
        <taxon>Agaricomycetidae</taxon>
        <taxon>Boletales</taxon>
        <taxon>Suillineae</taxon>
        <taxon>Suillaceae</taxon>
        <taxon>Suillus</taxon>
    </lineage>
</organism>
<keyword evidence="1" id="KW-0812">Transmembrane</keyword>
<keyword evidence="1" id="KW-0472">Membrane</keyword>